<keyword evidence="2" id="KW-0575">Peroxidase</keyword>
<dbReference type="InterPro" id="IPR003779">
    <property type="entry name" value="CMD-like"/>
</dbReference>
<dbReference type="InterPro" id="IPR029032">
    <property type="entry name" value="AhpD-like"/>
</dbReference>
<feature type="domain" description="Carboxymuconolactone decarboxylase-like" evidence="1">
    <location>
        <begin position="43"/>
        <end position="82"/>
    </location>
</feature>
<dbReference type="EMBL" id="SNWX01000008">
    <property type="protein sequence ID" value="TDO92017.1"/>
    <property type="molecule type" value="Genomic_DNA"/>
</dbReference>
<proteinExistence type="predicted"/>
<dbReference type="Pfam" id="PF02627">
    <property type="entry name" value="CMD"/>
    <property type="match status" value="1"/>
</dbReference>
<dbReference type="InterPro" id="IPR004675">
    <property type="entry name" value="AhpD_core"/>
</dbReference>
<dbReference type="NCBIfam" id="TIGR00778">
    <property type="entry name" value="ahpD_dom"/>
    <property type="match status" value="1"/>
</dbReference>
<protein>
    <submittedName>
        <fullName evidence="2">AhpD family alkylhydroperoxidase</fullName>
    </submittedName>
</protein>
<accession>A0A4R6LUC8</accession>
<sequence>MENFKKRTFSSFKEFINELKFIFKNRDRITKLEEGEIIEVEFRQRLMMAVTEVNGCRYCSYYHSRLALKAGISNQELNSLLMGDLNDCPESEVLALVYAQHWTEKKGQPDQKMKDKVKAEYGEQKFEIINLAVRMINFGNLSGNSFDYFLYKLSFGLLGQSKSDNN</sequence>
<dbReference type="AlphaFoldDB" id="A0A4R6LUC8"/>
<dbReference type="Proteomes" id="UP000295064">
    <property type="component" value="Unassembled WGS sequence"/>
</dbReference>
<reference evidence="2 3" key="1">
    <citation type="submission" date="2019-03" db="EMBL/GenBank/DDBJ databases">
        <title>Subsurface microbial communities from deep shales in Ohio and West Virginia, USA.</title>
        <authorList>
            <person name="Wrighton K."/>
        </authorList>
    </citation>
    <scope>NUCLEOTIDE SEQUENCE [LARGE SCALE GENOMIC DNA]</scope>
    <source>
        <strain evidence="2 3">MA284_T2</strain>
    </source>
</reference>
<dbReference type="OrthoDB" id="9801997at2"/>
<evidence type="ECO:0000313" key="2">
    <source>
        <dbReference type="EMBL" id="TDO92017.1"/>
    </source>
</evidence>
<dbReference type="Gene3D" id="1.20.1290.10">
    <property type="entry name" value="AhpD-like"/>
    <property type="match status" value="1"/>
</dbReference>
<name>A0A4R6LUC8_9FIRM</name>
<organism evidence="2 3">
    <name type="scientific">Halanaerobium saccharolyticum</name>
    <dbReference type="NCBI Taxonomy" id="43595"/>
    <lineage>
        <taxon>Bacteria</taxon>
        <taxon>Bacillati</taxon>
        <taxon>Bacillota</taxon>
        <taxon>Clostridia</taxon>
        <taxon>Halanaerobiales</taxon>
        <taxon>Halanaerobiaceae</taxon>
        <taxon>Halanaerobium</taxon>
    </lineage>
</organism>
<dbReference type="RefSeq" id="WP_133514756.1">
    <property type="nucleotide sequence ID" value="NZ_SNWX01000008.1"/>
</dbReference>
<dbReference type="GO" id="GO:0051920">
    <property type="term" value="F:peroxiredoxin activity"/>
    <property type="evidence" value="ECO:0007669"/>
    <property type="project" value="InterPro"/>
</dbReference>
<keyword evidence="2" id="KW-0560">Oxidoreductase</keyword>
<comment type="caution">
    <text evidence="2">The sequence shown here is derived from an EMBL/GenBank/DDBJ whole genome shotgun (WGS) entry which is preliminary data.</text>
</comment>
<gene>
    <name evidence="2" type="ORF">DFR79_10843</name>
</gene>
<evidence type="ECO:0000259" key="1">
    <source>
        <dbReference type="Pfam" id="PF02627"/>
    </source>
</evidence>
<evidence type="ECO:0000313" key="3">
    <source>
        <dbReference type="Proteomes" id="UP000295064"/>
    </source>
</evidence>
<dbReference type="SUPFAM" id="SSF69118">
    <property type="entry name" value="AhpD-like"/>
    <property type="match status" value="1"/>
</dbReference>